<protein>
    <submittedName>
        <fullName evidence="1">Uncharacterized protein</fullName>
    </submittedName>
</protein>
<dbReference type="EMBL" id="GBXM01003322">
    <property type="protein sequence ID" value="JAI05256.1"/>
    <property type="molecule type" value="Transcribed_RNA"/>
</dbReference>
<proteinExistence type="predicted"/>
<reference evidence="1" key="1">
    <citation type="submission" date="2014-11" db="EMBL/GenBank/DDBJ databases">
        <authorList>
            <person name="Amaro Gonzalez C."/>
        </authorList>
    </citation>
    <scope>NUCLEOTIDE SEQUENCE</scope>
</reference>
<sequence length="53" mass="6272">MLYLLYVRYNETHVIQKKVPLLTALSIEHYPKSIQVSFFFFYKCKMSIVVSPG</sequence>
<evidence type="ECO:0000313" key="1">
    <source>
        <dbReference type="EMBL" id="JAI05256.1"/>
    </source>
</evidence>
<name>A0A0E9XTU5_ANGAN</name>
<reference evidence="1" key="2">
    <citation type="journal article" date="2015" name="Fish Shellfish Immunol.">
        <title>Early steps in the European eel (Anguilla anguilla)-Vibrio vulnificus interaction in the gills: Role of the RtxA13 toxin.</title>
        <authorList>
            <person name="Callol A."/>
            <person name="Pajuelo D."/>
            <person name="Ebbesson L."/>
            <person name="Teles M."/>
            <person name="MacKenzie S."/>
            <person name="Amaro C."/>
        </authorList>
    </citation>
    <scope>NUCLEOTIDE SEQUENCE</scope>
</reference>
<organism evidence="1">
    <name type="scientific">Anguilla anguilla</name>
    <name type="common">European freshwater eel</name>
    <name type="synonym">Muraena anguilla</name>
    <dbReference type="NCBI Taxonomy" id="7936"/>
    <lineage>
        <taxon>Eukaryota</taxon>
        <taxon>Metazoa</taxon>
        <taxon>Chordata</taxon>
        <taxon>Craniata</taxon>
        <taxon>Vertebrata</taxon>
        <taxon>Euteleostomi</taxon>
        <taxon>Actinopterygii</taxon>
        <taxon>Neopterygii</taxon>
        <taxon>Teleostei</taxon>
        <taxon>Anguilliformes</taxon>
        <taxon>Anguillidae</taxon>
        <taxon>Anguilla</taxon>
    </lineage>
</organism>
<dbReference type="AlphaFoldDB" id="A0A0E9XTU5"/>
<accession>A0A0E9XTU5</accession>